<name>A0AA88AEC8_FICCA</name>
<reference evidence="2" key="1">
    <citation type="submission" date="2023-07" db="EMBL/GenBank/DDBJ databases">
        <title>draft genome sequence of fig (Ficus carica).</title>
        <authorList>
            <person name="Takahashi T."/>
            <person name="Nishimura K."/>
        </authorList>
    </citation>
    <scope>NUCLEOTIDE SEQUENCE</scope>
</reference>
<accession>A0AA88AEC8</accession>
<dbReference type="Proteomes" id="UP001187192">
    <property type="component" value="Unassembled WGS sequence"/>
</dbReference>
<organism evidence="2 3">
    <name type="scientific">Ficus carica</name>
    <name type="common">Common fig</name>
    <dbReference type="NCBI Taxonomy" id="3494"/>
    <lineage>
        <taxon>Eukaryota</taxon>
        <taxon>Viridiplantae</taxon>
        <taxon>Streptophyta</taxon>
        <taxon>Embryophyta</taxon>
        <taxon>Tracheophyta</taxon>
        <taxon>Spermatophyta</taxon>
        <taxon>Magnoliopsida</taxon>
        <taxon>eudicotyledons</taxon>
        <taxon>Gunneridae</taxon>
        <taxon>Pentapetalae</taxon>
        <taxon>rosids</taxon>
        <taxon>fabids</taxon>
        <taxon>Rosales</taxon>
        <taxon>Moraceae</taxon>
        <taxon>Ficeae</taxon>
        <taxon>Ficus</taxon>
    </lineage>
</organism>
<dbReference type="EMBL" id="BTGU01000031">
    <property type="protein sequence ID" value="GMN49462.1"/>
    <property type="molecule type" value="Genomic_DNA"/>
</dbReference>
<dbReference type="AlphaFoldDB" id="A0AA88AEC8"/>
<comment type="caution">
    <text evidence="2">The sequence shown here is derived from an EMBL/GenBank/DDBJ whole genome shotgun (WGS) entry which is preliminary data.</text>
</comment>
<feature type="region of interest" description="Disordered" evidence="1">
    <location>
        <begin position="1"/>
        <end position="22"/>
    </location>
</feature>
<proteinExistence type="predicted"/>
<evidence type="ECO:0000313" key="3">
    <source>
        <dbReference type="Proteomes" id="UP001187192"/>
    </source>
</evidence>
<evidence type="ECO:0000313" key="2">
    <source>
        <dbReference type="EMBL" id="GMN49462.1"/>
    </source>
</evidence>
<protein>
    <submittedName>
        <fullName evidence="2">Uncharacterized protein</fullName>
    </submittedName>
</protein>
<sequence length="98" mass="10919">MPQVYRHRTSNRLAPHAAGAGDRTGAIVGGVRCQAADAECHVRGRQWIWWSFYQVPGEAYEPGRSCSGWITGTSLPLENSHRVLAQPNNRENWDFVVG</sequence>
<keyword evidence="3" id="KW-1185">Reference proteome</keyword>
<evidence type="ECO:0000256" key="1">
    <source>
        <dbReference type="SAM" id="MobiDB-lite"/>
    </source>
</evidence>
<gene>
    <name evidence="2" type="ORF">TIFTF001_018639</name>
</gene>
<feature type="compositionally biased region" description="Basic residues" evidence="1">
    <location>
        <begin position="1"/>
        <end position="10"/>
    </location>
</feature>